<proteinExistence type="predicted"/>
<dbReference type="Proteomes" id="UP001165430">
    <property type="component" value="Unassembled WGS sequence"/>
</dbReference>
<keyword evidence="1" id="KW-0732">Signal</keyword>
<feature type="chain" id="PRO_5045130241" description="Lipoprotein" evidence="1">
    <location>
        <begin position="20"/>
        <end position="49"/>
    </location>
</feature>
<dbReference type="RefSeq" id="WP_241414150.1">
    <property type="nucleotide sequence ID" value="NZ_JAKZGO010000019.1"/>
</dbReference>
<evidence type="ECO:0000313" key="2">
    <source>
        <dbReference type="EMBL" id="MCH7415259.1"/>
    </source>
</evidence>
<feature type="signal peptide" evidence="1">
    <location>
        <begin position="1"/>
        <end position="19"/>
    </location>
</feature>
<protein>
    <recommendedName>
        <fullName evidence="4">Lipoprotein</fullName>
    </recommendedName>
</protein>
<sequence length="49" mass="5455">MYRKCILALLTLSFLFATSCDLLDSKETMDGFARDMSEDPEEKPPPGNG</sequence>
<dbReference type="EMBL" id="JAKZGO010000019">
    <property type="protein sequence ID" value="MCH7415259.1"/>
    <property type="molecule type" value="Genomic_DNA"/>
</dbReference>
<dbReference type="PROSITE" id="PS51257">
    <property type="entry name" value="PROKAR_LIPOPROTEIN"/>
    <property type="match status" value="1"/>
</dbReference>
<comment type="caution">
    <text evidence="2">The sequence shown here is derived from an EMBL/GenBank/DDBJ whole genome shotgun (WGS) entry which is preliminary data.</text>
</comment>
<keyword evidence="3" id="KW-1185">Reference proteome</keyword>
<name>A0ABS9VFP7_9BACT</name>
<evidence type="ECO:0000256" key="1">
    <source>
        <dbReference type="SAM" id="SignalP"/>
    </source>
</evidence>
<accession>A0ABS9VFP7</accession>
<evidence type="ECO:0000313" key="3">
    <source>
        <dbReference type="Proteomes" id="UP001165430"/>
    </source>
</evidence>
<organism evidence="2 3">
    <name type="scientific">Belliella alkalica</name>
    <dbReference type="NCBI Taxonomy" id="1730871"/>
    <lineage>
        <taxon>Bacteria</taxon>
        <taxon>Pseudomonadati</taxon>
        <taxon>Bacteroidota</taxon>
        <taxon>Cytophagia</taxon>
        <taxon>Cytophagales</taxon>
        <taxon>Cyclobacteriaceae</taxon>
        <taxon>Belliella</taxon>
    </lineage>
</organism>
<reference evidence="2" key="1">
    <citation type="submission" date="2022-03" db="EMBL/GenBank/DDBJ databases">
        <title>De novo assembled genomes of Belliella spp. (Cyclobacteriaceae) strains.</title>
        <authorList>
            <person name="Szabo A."/>
            <person name="Korponai K."/>
            <person name="Felfoldi T."/>
        </authorList>
    </citation>
    <scope>NUCLEOTIDE SEQUENCE</scope>
    <source>
        <strain evidence="2">DSM 111903</strain>
    </source>
</reference>
<gene>
    <name evidence="2" type="ORF">MM213_17295</name>
</gene>
<evidence type="ECO:0008006" key="4">
    <source>
        <dbReference type="Google" id="ProtNLM"/>
    </source>
</evidence>